<dbReference type="InterPro" id="IPR001173">
    <property type="entry name" value="Glyco_trans_2-like"/>
</dbReference>
<evidence type="ECO:0000259" key="1">
    <source>
        <dbReference type="Pfam" id="PF00535"/>
    </source>
</evidence>
<protein>
    <submittedName>
        <fullName evidence="2">Glycosyl transferase family 2</fullName>
    </submittedName>
</protein>
<sequence>MLISICIITYKRPEGLKRLLEGLNQLAFEKLDTPNIEVIVIDNDNAGIAEKITQEIKAQFRWSLITGVETQRGITYARNRSLALTSKNVDYIVMIDDDEVPETFWLEKLLLTQQQYDADVVTGPVLPYFQAEDVPEWVVKGKFFNWPRFQTGEQRHVAFTNNVLVRAKILQQLDPVFDDRFAISGGEDSHLFMRLHQAGAKIVWADEAIVYDWIPSSRTTSEWILQRGYRTWGTQSIVEKELYPSFVVQLIRGMKGIALIAIGLLKFIPALIQGQHARVNSLLYIYRGCGTLAGLLGINYQEYKNIHSDFGVTQ</sequence>
<proteinExistence type="predicted"/>
<reference evidence="3" key="1">
    <citation type="journal article" date="2013" name="Proc. Natl. Acad. Sci. U.S.A.">
        <title>Improving the coverage of the cyanobacterial phylum using diversity-driven genome sequencing.</title>
        <authorList>
            <person name="Shih P.M."/>
            <person name="Wu D."/>
            <person name="Latifi A."/>
            <person name="Axen S.D."/>
            <person name="Fewer D.P."/>
            <person name="Talla E."/>
            <person name="Calteau A."/>
            <person name="Cai F."/>
            <person name="Tandeau de Marsac N."/>
            <person name="Rippka R."/>
            <person name="Herdman M."/>
            <person name="Sivonen K."/>
            <person name="Coursin T."/>
            <person name="Laurent T."/>
            <person name="Goodwin L."/>
            <person name="Nolan M."/>
            <person name="Davenport K.W."/>
            <person name="Han C.S."/>
            <person name="Rubin E.M."/>
            <person name="Eisen J.A."/>
            <person name="Woyke T."/>
            <person name="Gugger M."/>
            <person name="Kerfeld C.A."/>
        </authorList>
    </citation>
    <scope>NUCLEOTIDE SEQUENCE [LARGE SCALE GENOMIC DNA]</scope>
    <source>
        <strain evidence="3">ATCC 29371 / PCC 7437</strain>
    </source>
</reference>
<dbReference type="EMBL" id="CP003653">
    <property type="protein sequence ID" value="AFZ34717.1"/>
    <property type="molecule type" value="Genomic_DNA"/>
</dbReference>
<organism evidence="2 3">
    <name type="scientific">Stanieria cyanosphaera (strain ATCC 29371 / PCC 7437)</name>
    <dbReference type="NCBI Taxonomy" id="111780"/>
    <lineage>
        <taxon>Bacteria</taxon>
        <taxon>Bacillati</taxon>
        <taxon>Cyanobacteriota</taxon>
        <taxon>Cyanophyceae</taxon>
        <taxon>Pleurocapsales</taxon>
        <taxon>Dermocarpellaceae</taxon>
        <taxon>Stanieria</taxon>
    </lineage>
</organism>
<dbReference type="InterPro" id="IPR029044">
    <property type="entry name" value="Nucleotide-diphossugar_trans"/>
</dbReference>
<feature type="domain" description="Glycosyltransferase 2-like" evidence="1">
    <location>
        <begin position="4"/>
        <end position="154"/>
    </location>
</feature>
<dbReference type="AlphaFoldDB" id="K9XSR3"/>
<dbReference type="GO" id="GO:0016740">
    <property type="term" value="F:transferase activity"/>
    <property type="evidence" value="ECO:0007669"/>
    <property type="project" value="UniProtKB-KW"/>
</dbReference>
<accession>K9XSR3</accession>
<dbReference type="eggNOG" id="COG1216">
    <property type="taxonomic scope" value="Bacteria"/>
</dbReference>
<dbReference type="InterPro" id="IPR050834">
    <property type="entry name" value="Glycosyltransf_2"/>
</dbReference>
<keyword evidence="2" id="KW-0808">Transferase</keyword>
<keyword evidence="3" id="KW-1185">Reference proteome</keyword>
<evidence type="ECO:0000313" key="3">
    <source>
        <dbReference type="Proteomes" id="UP000010473"/>
    </source>
</evidence>
<dbReference type="PANTHER" id="PTHR43685">
    <property type="entry name" value="GLYCOSYLTRANSFERASE"/>
    <property type="match status" value="1"/>
</dbReference>
<dbReference type="STRING" id="111780.Sta7437_1146"/>
<evidence type="ECO:0000313" key="2">
    <source>
        <dbReference type="EMBL" id="AFZ34717.1"/>
    </source>
</evidence>
<dbReference type="CDD" id="cd00761">
    <property type="entry name" value="Glyco_tranf_GTA_type"/>
    <property type="match status" value="1"/>
</dbReference>
<dbReference type="RefSeq" id="WP_015192390.1">
    <property type="nucleotide sequence ID" value="NC_019748.1"/>
</dbReference>
<gene>
    <name evidence="2" type="ordered locus">Sta7437_1146</name>
</gene>
<dbReference type="HOGENOM" id="CLU_025996_3_1_3"/>
<dbReference type="PANTHER" id="PTHR43685:SF2">
    <property type="entry name" value="GLYCOSYLTRANSFERASE 2-LIKE DOMAIN-CONTAINING PROTEIN"/>
    <property type="match status" value="1"/>
</dbReference>
<dbReference type="OrthoDB" id="6116224at2"/>
<name>K9XSR3_STAC7</name>
<dbReference type="Gene3D" id="3.90.550.10">
    <property type="entry name" value="Spore Coat Polysaccharide Biosynthesis Protein SpsA, Chain A"/>
    <property type="match status" value="1"/>
</dbReference>
<dbReference type="Pfam" id="PF00535">
    <property type="entry name" value="Glycos_transf_2"/>
    <property type="match status" value="1"/>
</dbReference>
<dbReference type="SUPFAM" id="SSF53448">
    <property type="entry name" value="Nucleotide-diphospho-sugar transferases"/>
    <property type="match status" value="1"/>
</dbReference>
<dbReference type="KEGG" id="scs:Sta7437_1146"/>
<dbReference type="Proteomes" id="UP000010473">
    <property type="component" value="Chromosome"/>
</dbReference>